<evidence type="ECO:0000313" key="2">
    <source>
        <dbReference type="Proteomes" id="UP001345219"/>
    </source>
</evidence>
<comment type="caution">
    <text evidence="1">The sequence shown here is derived from an EMBL/GenBank/DDBJ whole genome shotgun (WGS) entry which is preliminary data.</text>
</comment>
<organism evidence="1 2">
    <name type="scientific">Trapa incisa</name>
    <dbReference type="NCBI Taxonomy" id="236973"/>
    <lineage>
        <taxon>Eukaryota</taxon>
        <taxon>Viridiplantae</taxon>
        <taxon>Streptophyta</taxon>
        <taxon>Embryophyta</taxon>
        <taxon>Tracheophyta</taxon>
        <taxon>Spermatophyta</taxon>
        <taxon>Magnoliopsida</taxon>
        <taxon>eudicotyledons</taxon>
        <taxon>Gunneridae</taxon>
        <taxon>Pentapetalae</taxon>
        <taxon>rosids</taxon>
        <taxon>malvids</taxon>
        <taxon>Myrtales</taxon>
        <taxon>Lythraceae</taxon>
        <taxon>Trapa</taxon>
    </lineage>
</organism>
<proteinExistence type="predicted"/>
<name>A0AAN7KA52_9MYRT</name>
<dbReference type="EMBL" id="JAXIOK010000011">
    <property type="protein sequence ID" value="KAK4760177.1"/>
    <property type="molecule type" value="Genomic_DNA"/>
</dbReference>
<protein>
    <submittedName>
        <fullName evidence="1">Uncharacterized protein</fullName>
    </submittedName>
</protein>
<sequence>MCSLLSRCGNFHCFPIHKNFSSRELGPFPAERVTKTIFTETYGYETACNMGGSTRYDNSIFGHRFYTSFSMFPLSCALLKLVQRLPCVPLTQSLRHLQACRVCFFIESLWRLVKALSHTHRAFHHMLISTS</sequence>
<evidence type="ECO:0000313" key="1">
    <source>
        <dbReference type="EMBL" id="KAK4760177.1"/>
    </source>
</evidence>
<dbReference type="Proteomes" id="UP001345219">
    <property type="component" value="Chromosome 17"/>
</dbReference>
<gene>
    <name evidence="1" type="ORF">SAY87_023308</name>
</gene>
<dbReference type="AlphaFoldDB" id="A0AAN7KA52"/>
<reference evidence="1 2" key="1">
    <citation type="journal article" date="2023" name="Hortic Res">
        <title>Pangenome of water caltrop reveals structural variations and asymmetric subgenome divergence after allopolyploidization.</title>
        <authorList>
            <person name="Zhang X."/>
            <person name="Chen Y."/>
            <person name="Wang L."/>
            <person name="Yuan Y."/>
            <person name="Fang M."/>
            <person name="Shi L."/>
            <person name="Lu R."/>
            <person name="Comes H.P."/>
            <person name="Ma Y."/>
            <person name="Chen Y."/>
            <person name="Huang G."/>
            <person name="Zhou Y."/>
            <person name="Zheng Z."/>
            <person name="Qiu Y."/>
        </authorList>
    </citation>
    <scope>NUCLEOTIDE SEQUENCE [LARGE SCALE GENOMIC DNA]</scope>
    <source>
        <tissue evidence="1">Roots</tissue>
    </source>
</reference>
<keyword evidence="2" id="KW-1185">Reference proteome</keyword>
<accession>A0AAN7KA52</accession>